<evidence type="ECO:0000256" key="1">
    <source>
        <dbReference type="ARBA" id="ARBA00022801"/>
    </source>
</evidence>
<gene>
    <name evidence="3" type="ORF">BJP25_14700</name>
</gene>
<dbReference type="OrthoDB" id="163538at2"/>
<dbReference type="Proteomes" id="UP000186040">
    <property type="component" value="Unassembled WGS sequence"/>
</dbReference>
<dbReference type="EMBL" id="MKQR01000009">
    <property type="protein sequence ID" value="OLR93544.1"/>
    <property type="molecule type" value="Genomic_DNA"/>
</dbReference>
<dbReference type="PANTHER" id="PTHR43156">
    <property type="entry name" value="STAGE II SPORULATION PROTEIN E-RELATED"/>
    <property type="match status" value="1"/>
</dbReference>
<protein>
    <submittedName>
        <fullName evidence="3">Serine/threonine protein phosphatase</fullName>
    </submittedName>
</protein>
<dbReference type="GO" id="GO:0016791">
    <property type="term" value="F:phosphatase activity"/>
    <property type="evidence" value="ECO:0007669"/>
    <property type="project" value="TreeGrafter"/>
</dbReference>
<dbReference type="STRING" id="1193682.BJP25_14700"/>
<organism evidence="3 4">
    <name type="scientific">Actinokineospora bangkokensis</name>
    <dbReference type="NCBI Taxonomy" id="1193682"/>
    <lineage>
        <taxon>Bacteria</taxon>
        <taxon>Bacillati</taxon>
        <taxon>Actinomycetota</taxon>
        <taxon>Actinomycetes</taxon>
        <taxon>Pseudonocardiales</taxon>
        <taxon>Pseudonocardiaceae</taxon>
        <taxon>Actinokineospora</taxon>
    </lineage>
</organism>
<dbReference type="SMART" id="SM00331">
    <property type="entry name" value="PP2C_SIG"/>
    <property type="match status" value="1"/>
</dbReference>
<dbReference type="AlphaFoldDB" id="A0A1Q9LNI1"/>
<dbReference type="SUPFAM" id="SSF55781">
    <property type="entry name" value="GAF domain-like"/>
    <property type="match status" value="1"/>
</dbReference>
<keyword evidence="4" id="KW-1185">Reference proteome</keyword>
<evidence type="ECO:0000313" key="3">
    <source>
        <dbReference type="EMBL" id="OLR93544.1"/>
    </source>
</evidence>
<dbReference type="InterPro" id="IPR029016">
    <property type="entry name" value="GAF-like_dom_sf"/>
</dbReference>
<name>A0A1Q9LNI1_9PSEU</name>
<feature type="domain" description="PPM-type phosphatase" evidence="2">
    <location>
        <begin position="350"/>
        <end position="568"/>
    </location>
</feature>
<dbReference type="Pfam" id="PF07228">
    <property type="entry name" value="SpoIIE"/>
    <property type="match status" value="1"/>
</dbReference>
<accession>A0A1Q9LNI1</accession>
<dbReference type="PANTHER" id="PTHR43156:SF2">
    <property type="entry name" value="STAGE II SPORULATION PROTEIN E"/>
    <property type="match status" value="1"/>
</dbReference>
<proteinExistence type="predicted"/>
<evidence type="ECO:0000259" key="2">
    <source>
        <dbReference type="SMART" id="SM00331"/>
    </source>
</evidence>
<dbReference type="InterPro" id="IPR001932">
    <property type="entry name" value="PPM-type_phosphatase-like_dom"/>
</dbReference>
<dbReference type="InterPro" id="IPR052016">
    <property type="entry name" value="Bact_Sigma-Reg"/>
</dbReference>
<dbReference type="Gene3D" id="3.30.450.40">
    <property type="match status" value="1"/>
</dbReference>
<dbReference type="Gene3D" id="3.60.40.10">
    <property type="entry name" value="PPM-type phosphatase domain"/>
    <property type="match status" value="1"/>
</dbReference>
<dbReference type="SUPFAM" id="SSF81606">
    <property type="entry name" value="PP2C-like"/>
    <property type="match status" value="1"/>
</dbReference>
<comment type="caution">
    <text evidence="3">The sequence shown here is derived from an EMBL/GenBank/DDBJ whole genome shotgun (WGS) entry which is preliminary data.</text>
</comment>
<sequence>MGADPRLPWSSRLHELWRTAFSAHSVEELGAELYPGLLALPGVCAVVGAHLRGDGALRVVRWTDVDGTRTAPPGLAAEVLAWLAAPGGAQPGGVGLAEAEQRSPDLARRLAAAGATELLALPFAMAQGERGWLGLGTDGAQAAEDAAVALRQAAEVVTAAQRRITEQRALEDEQAMDAILAEASLRMDASLDIEDTLRATVRMAVPGLADGAAVHINRDGEMVQIAVAHVDAHRERLLAEHLSAGRWAGEAVVRGGERSGWDDVPHPTGLPADTGLDAMTISVLRARGRDVGLLTFFHRQGSARTPSGAFLRDLAGRAALSIDNATLYDQRRQDVLQLQQHLLPSVLPAVAGLEFATAYTVADHTLDIGGDFYGVVDRPQGGATALIGDVCGRGAAAAGLTGLARHTLETMLADGRSAQHAVAALNAKMIDNRVSRFLTLAAVTLEATDAAGERPVRALAAGHPPPLVLRRGGAVEAMGCGGRLVGVLADLRLRTDTTALRPGDALVLHTDGLTEARDAAGGFFGETDLVQTLTRLRGLPLPRFTAALLDGAGRFRVGDDAAVLAVRHLGRRALAASLPPDEVAGAVATAVRDLRGTAPPLPDDAVAHLARATGPVRVTVDGDARWTRVEITDEEGEVAWTELTA</sequence>
<dbReference type="RefSeq" id="WP_075974440.1">
    <property type="nucleotide sequence ID" value="NZ_MKQR01000009.1"/>
</dbReference>
<reference evidence="3 4" key="1">
    <citation type="submission" date="2016-10" db="EMBL/GenBank/DDBJ databases">
        <title>The Draft Genome Sequence of Actinokineospora bangkokensis 44EHWT reveals the biosynthetic pathway of antifungal compounds Thailandins with unusual extender unit butylmalonyl-CoA.</title>
        <authorList>
            <person name="Greule A."/>
            <person name="Intra B."/>
            <person name="Flemming S."/>
            <person name="Rommel M.G."/>
            <person name="Panbangred W."/>
            <person name="Bechthold A."/>
        </authorList>
    </citation>
    <scope>NUCLEOTIDE SEQUENCE [LARGE SCALE GENOMIC DNA]</scope>
    <source>
        <strain evidence="3 4">44EHW</strain>
    </source>
</reference>
<keyword evidence="1" id="KW-0378">Hydrolase</keyword>
<evidence type="ECO:0000313" key="4">
    <source>
        <dbReference type="Proteomes" id="UP000186040"/>
    </source>
</evidence>
<dbReference type="InterPro" id="IPR036457">
    <property type="entry name" value="PPM-type-like_dom_sf"/>
</dbReference>